<dbReference type="Ensembl" id="ENSTRUT00000073556.1">
    <property type="protein sequence ID" value="ENSTRUP00000058727.1"/>
    <property type="gene ID" value="ENSTRUG00000028590.1"/>
</dbReference>
<keyword evidence="2" id="KW-0812">Transmembrane</keyword>
<evidence type="ECO:0000256" key="3">
    <source>
        <dbReference type="ARBA" id="ARBA00022989"/>
    </source>
</evidence>
<evidence type="ECO:0000313" key="9">
    <source>
        <dbReference type="Proteomes" id="UP000005226"/>
    </source>
</evidence>
<dbReference type="Gene3D" id="2.60.40.10">
    <property type="entry name" value="Immunoglobulins"/>
    <property type="match status" value="1"/>
</dbReference>
<keyword evidence="3" id="KW-1133">Transmembrane helix</keyword>
<dbReference type="AlphaFoldDB" id="A0A674MBP7"/>
<reference evidence="8" key="2">
    <citation type="submission" date="2025-08" db="UniProtKB">
        <authorList>
            <consortium name="Ensembl"/>
        </authorList>
    </citation>
    <scope>IDENTIFICATION</scope>
</reference>
<comment type="subcellular location">
    <subcellularLocation>
        <location evidence="1">Membrane</location>
    </subcellularLocation>
</comment>
<dbReference type="Pfam" id="PF07686">
    <property type="entry name" value="V-set"/>
    <property type="match status" value="1"/>
</dbReference>
<dbReference type="GO" id="GO:0016020">
    <property type="term" value="C:membrane"/>
    <property type="evidence" value="ECO:0007669"/>
    <property type="project" value="UniProtKB-SubCell"/>
</dbReference>
<proteinExistence type="predicted"/>
<dbReference type="InterPro" id="IPR051117">
    <property type="entry name" value="TRG_var/const_region"/>
</dbReference>
<dbReference type="InterPro" id="IPR003599">
    <property type="entry name" value="Ig_sub"/>
</dbReference>
<evidence type="ECO:0000313" key="8">
    <source>
        <dbReference type="Ensembl" id="ENSTRUP00000058727.1"/>
    </source>
</evidence>
<feature type="domain" description="Immunoglobulin" evidence="7">
    <location>
        <begin position="29"/>
        <end position="128"/>
    </location>
</feature>
<reference evidence="8" key="1">
    <citation type="journal article" date="2011" name="Genome Biol. Evol.">
        <title>Integration of the genetic map and genome assembly of fugu facilitates insights into distinct features of genome evolution in teleosts and mammals.</title>
        <authorList>
            <person name="Kai W."/>
            <person name="Kikuchi K."/>
            <person name="Tohari S."/>
            <person name="Chew A.K."/>
            <person name="Tay A."/>
            <person name="Fujiwara A."/>
            <person name="Hosoya S."/>
            <person name="Suetake H."/>
            <person name="Naruse K."/>
            <person name="Brenner S."/>
            <person name="Suzuki Y."/>
            <person name="Venkatesh B."/>
        </authorList>
    </citation>
    <scope>NUCLEOTIDE SEQUENCE [LARGE SCALE GENOMIC DNA]</scope>
</reference>
<keyword evidence="9" id="KW-1185">Reference proteome</keyword>
<accession>A0A674MBP7</accession>
<evidence type="ECO:0000256" key="6">
    <source>
        <dbReference type="ARBA" id="ARBA00023319"/>
    </source>
</evidence>
<dbReference type="PANTHER" id="PTHR19256">
    <property type="entry name" value="T-CELL RECEPTOR GAMMA CHAIN"/>
    <property type="match status" value="1"/>
</dbReference>
<evidence type="ECO:0000256" key="5">
    <source>
        <dbReference type="ARBA" id="ARBA00023170"/>
    </source>
</evidence>
<dbReference type="InParanoid" id="A0A674MBP7"/>
<keyword evidence="4" id="KW-0472">Membrane</keyword>
<evidence type="ECO:0000256" key="2">
    <source>
        <dbReference type="ARBA" id="ARBA00022692"/>
    </source>
</evidence>
<evidence type="ECO:0000259" key="7">
    <source>
        <dbReference type="SMART" id="SM00409"/>
    </source>
</evidence>
<dbReference type="PANTHER" id="PTHR19256:SF65">
    <property type="entry name" value="T CELL RECEPTOR GAMMA CONSTANT 1-RELATED"/>
    <property type="match status" value="1"/>
</dbReference>
<dbReference type="InterPro" id="IPR013106">
    <property type="entry name" value="Ig_V-set"/>
</dbReference>
<organism evidence="8 9">
    <name type="scientific">Takifugu rubripes</name>
    <name type="common">Japanese pufferfish</name>
    <name type="synonym">Fugu rubripes</name>
    <dbReference type="NCBI Taxonomy" id="31033"/>
    <lineage>
        <taxon>Eukaryota</taxon>
        <taxon>Metazoa</taxon>
        <taxon>Chordata</taxon>
        <taxon>Craniata</taxon>
        <taxon>Vertebrata</taxon>
        <taxon>Euteleostomi</taxon>
        <taxon>Actinopterygii</taxon>
        <taxon>Neopterygii</taxon>
        <taxon>Teleostei</taxon>
        <taxon>Neoteleostei</taxon>
        <taxon>Acanthomorphata</taxon>
        <taxon>Eupercaria</taxon>
        <taxon>Tetraodontiformes</taxon>
        <taxon>Tetradontoidea</taxon>
        <taxon>Tetraodontidae</taxon>
        <taxon>Takifugu</taxon>
    </lineage>
</organism>
<reference evidence="8" key="3">
    <citation type="submission" date="2025-09" db="UniProtKB">
        <authorList>
            <consortium name="Ensembl"/>
        </authorList>
    </citation>
    <scope>IDENTIFICATION</scope>
</reference>
<sequence>TQKPSQQPSLPVPVSTGLVVIETQLTQDQISVTRRAGKSASIRCGGINDCDYNYVFWYQKKESGMFEVLLYVVKSSGSITRYSHADQDDFSAKIQQNNCELLIFSVKPSHAASYYCSCWKSGTTVREDVRHLNKNQLLWINILSDGNLILVVSGENQTLLQTF</sequence>
<keyword evidence="6" id="KW-0393">Immunoglobulin domain</keyword>
<dbReference type="GeneTree" id="ENSGT00670000098480"/>
<dbReference type="Proteomes" id="UP000005226">
    <property type="component" value="Unplaced"/>
</dbReference>
<dbReference type="SMART" id="SM00409">
    <property type="entry name" value="IG"/>
    <property type="match status" value="1"/>
</dbReference>
<protein>
    <recommendedName>
        <fullName evidence="7">Immunoglobulin domain-containing protein</fullName>
    </recommendedName>
</protein>
<evidence type="ECO:0000256" key="4">
    <source>
        <dbReference type="ARBA" id="ARBA00023136"/>
    </source>
</evidence>
<name>A0A674MBP7_TAKRU</name>
<dbReference type="SUPFAM" id="SSF48726">
    <property type="entry name" value="Immunoglobulin"/>
    <property type="match status" value="1"/>
</dbReference>
<dbReference type="CDD" id="cd00099">
    <property type="entry name" value="IgV"/>
    <property type="match status" value="1"/>
</dbReference>
<dbReference type="InterPro" id="IPR013783">
    <property type="entry name" value="Ig-like_fold"/>
</dbReference>
<dbReference type="InterPro" id="IPR036179">
    <property type="entry name" value="Ig-like_dom_sf"/>
</dbReference>
<evidence type="ECO:0000256" key="1">
    <source>
        <dbReference type="ARBA" id="ARBA00004370"/>
    </source>
</evidence>
<dbReference type="OMA" id="NQLLWIN"/>
<keyword evidence="5" id="KW-0675">Receptor</keyword>